<protein>
    <submittedName>
        <fullName evidence="2">Pentapeptide repeat-containing protein</fullName>
    </submittedName>
</protein>
<name>A0ABU4T823_9PSEU</name>
<feature type="transmembrane region" description="Helical" evidence="1">
    <location>
        <begin position="12"/>
        <end position="33"/>
    </location>
</feature>
<dbReference type="EMBL" id="JAXAVW010000026">
    <property type="protein sequence ID" value="MDX8034320.1"/>
    <property type="molecule type" value="Genomic_DNA"/>
</dbReference>
<feature type="transmembrane region" description="Helical" evidence="1">
    <location>
        <begin position="53"/>
        <end position="72"/>
    </location>
</feature>
<keyword evidence="3" id="KW-1185">Reference proteome</keyword>
<organism evidence="2 3">
    <name type="scientific">Lentzea miocenica</name>
    <dbReference type="NCBI Taxonomy" id="3095431"/>
    <lineage>
        <taxon>Bacteria</taxon>
        <taxon>Bacillati</taxon>
        <taxon>Actinomycetota</taxon>
        <taxon>Actinomycetes</taxon>
        <taxon>Pseudonocardiales</taxon>
        <taxon>Pseudonocardiaceae</taxon>
        <taxon>Lentzea</taxon>
    </lineage>
</organism>
<proteinExistence type="predicted"/>
<sequence length="386" mass="41860">MKAKKPMSPWTMPLVSAAILLLTGAVLVALWLWVSKQSWTDPEKRTAAQLDVVKVASGIALGGGGLFTLYLATRRQRTQEEAQADTNADNGARRITELYSKAVQQLGDAKAPVRLGGLYALERLGQQEEETRRTIIKVLCAYLRMPYTPPSDRTIKTGGVRRPLLRNSRIRTSIQAPRGPGASAALVEARLELDVRLTAQRILADRLGPGEDCWGVHHIDLSGAVLVDFDVNGFRFASARFDQATFLGNARLSAEYAGLASFNRTSFTGSVSFAEAAFEHDAHFAGAAFGGRTWFADASFAGSAVFAGVSFLEVDFSRASFSGTTSFAAATFDGESFADRAGFEDAQVLVNPGTMNSEWPEGWEISFLGEDHAVRSGEWTHLTQDL</sequence>
<keyword evidence="1" id="KW-0812">Transmembrane</keyword>
<keyword evidence="1" id="KW-0472">Membrane</keyword>
<dbReference type="Gene3D" id="2.160.20.80">
    <property type="entry name" value="E3 ubiquitin-protein ligase SopA"/>
    <property type="match status" value="1"/>
</dbReference>
<dbReference type="RefSeq" id="WP_319969342.1">
    <property type="nucleotide sequence ID" value="NZ_JAXAVW010000026.1"/>
</dbReference>
<evidence type="ECO:0000313" key="3">
    <source>
        <dbReference type="Proteomes" id="UP001285521"/>
    </source>
</evidence>
<reference evidence="2 3" key="1">
    <citation type="submission" date="2023-11" db="EMBL/GenBank/DDBJ databases">
        <title>Lentzea sokolovensis, sp. nov., Lentzea kristufkii, sp. nov., and Lentzea miocenensis, sp. nov., rare actinobacteria from Sokolov Coal Basin, Miocene lacustrine sediment, Czech Republic.</title>
        <authorList>
            <person name="Lara A."/>
            <person name="Kotroba L."/>
            <person name="Nouioui I."/>
            <person name="Neumann-Schaal M."/>
            <person name="Mast Y."/>
            <person name="Chronakova A."/>
        </authorList>
    </citation>
    <scope>NUCLEOTIDE SEQUENCE [LARGE SCALE GENOMIC DNA]</scope>
    <source>
        <strain evidence="2 3">BCCO 10_0856</strain>
    </source>
</reference>
<dbReference type="InterPro" id="IPR001646">
    <property type="entry name" value="5peptide_repeat"/>
</dbReference>
<evidence type="ECO:0000313" key="2">
    <source>
        <dbReference type="EMBL" id="MDX8034320.1"/>
    </source>
</evidence>
<keyword evidence="1" id="KW-1133">Transmembrane helix</keyword>
<accession>A0ABU4T823</accession>
<comment type="caution">
    <text evidence="2">The sequence shown here is derived from an EMBL/GenBank/DDBJ whole genome shotgun (WGS) entry which is preliminary data.</text>
</comment>
<dbReference type="Pfam" id="PF13576">
    <property type="entry name" value="Pentapeptide_3"/>
    <property type="match status" value="1"/>
</dbReference>
<dbReference type="Proteomes" id="UP001285521">
    <property type="component" value="Unassembled WGS sequence"/>
</dbReference>
<evidence type="ECO:0000256" key="1">
    <source>
        <dbReference type="SAM" id="Phobius"/>
    </source>
</evidence>
<gene>
    <name evidence="2" type="ORF">SK803_29230</name>
</gene>